<keyword evidence="1" id="KW-0732">Signal</keyword>
<name>A0A6B0U9E4_IXORI</name>
<accession>A0A6B0U9E4</accession>
<proteinExistence type="predicted"/>
<feature type="signal peptide" evidence="1">
    <location>
        <begin position="1"/>
        <end position="19"/>
    </location>
</feature>
<sequence length="94" mass="10358">MAVGRLLVVAVVGHGVTLATVPAISSLSTSVVSHAKDNHQEQAENTWRTFCYCALLTCHHPHWRKSCRAAHKYSRSCHQGEVQSTTVAIAVHRR</sequence>
<dbReference type="AlphaFoldDB" id="A0A6B0U9E4"/>
<protein>
    <submittedName>
        <fullName evidence="2">Putative secreted protein</fullName>
    </submittedName>
</protein>
<feature type="chain" id="PRO_5025568482" evidence="1">
    <location>
        <begin position="20"/>
        <end position="94"/>
    </location>
</feature>
<dbReference type="EMBL" id="GIFC01004948">
    <property type="protein sequence ID" value="MXU87031.1"/>
    <property type="molecule type" value="Transcribed_RNA"/>
</dbReference>
<evidence type="ECO:0000256" key="1">
    <source>
        <dbReference type="SAM" id="SignalP"/>
    </source>
</evidence>
<reference evidence="2" key="1">
    <citation type="submission" date="2019-12" db="EMBL/GenBank/DDBJ databases">
        <title>An insight into the sialome of adult female Ixodes ricinus ticks feeding for 6 days.</title>
        <authorList>
            <person name="Perner J."/>
            <person name="Ribeiro J.M.C."/>
        </authorList>
    </citation>
    <scope>NUCLEOTIDE SEQUENCE</scope>
    <source>
        <strain evidence="2">Semi-engorged</strain>
        <tissue evidence="2">Salivary glands</tissue>
    </source>
</reference>
<evidence type="ECO:0000313" key="2">
    <source>
        <dbReference type="EMBL" id="MXU87031.1"/>
    </source>
</evidence>
<organism evidence="2">
    <name type="scientific">Ixodes ricinus</name>
    <name type="common">Common tick</name>
    <name type="synonym">Acarus ricinus</name>
    <dbReference type="NCBI Taxonomy" id="34613"/>
    <lineage>
        <taxon>Eukaryota</taxon>
        <taxon>Metazoa</taxon>
        <taxon>Ecdysozoa</taxon>
        <taxon>Arthropoda</taxon>
        <taxon>Chelicerata</taxon>
        <taxon>Arachnida</taxon>
        <taxon>Acari</taxon>
        <taxon>Parasitiformes</taxon>
        <taxon>Ixodida</taxon>
        <taxon>Ixodoidea</taxon>
        <taxon>Ixodidae</taxon>
        <taxon>Ixodinae</taxon>
        <taxon>Ixodes</taxon>
    </lineage>
</organism>